<sequence>MNERIAALIDKMNYSGLIYQAGDYEMSVTGKDLEYFAELIVRECALVAKTLPHTPERHWVTDSVTYIPVHCEQNILKHFGVEE</sequence>
<organism evidence="1">
    <name type="scientific">uncultured Caudovirales phage</name>
    <dbReference type="NCBI Taxonomy" id="2100421"/>
    <lineage>
        <taxon>Viruses</taxon>
        <taxon>Duplodnaviria</taxon>
        <taxon>Heunggongvirae</taxon>
        <taxon>Uroviricota</taxon>
        <taxon>Caudoviricetes</taxon>
        <taxon>Peduoviridae</taxon>
        <taxon>Maltschvirus</taxon>
        <taxon>Maltschvirus maltsch</taxon>
    </lineage>
</organism>
<reference evidence="1" key="1">
    <citation type="submission" date="2020-05" db="EMBL/GenBank/DDBJ databases">
        <authorList>
            <person name="Chiriac C."/>
            <person name="Salcher M."/>
            <person name="Ghai R."/>
            <person name="Kavagutti S V."/>
        </authorList>
    </citation>
    <scope>NUCLEOTIDE SEQUENCE</scope>
</reference>
<evidence type="ECO:0000313" key="1">
    <source>
        <dbReference type="EMBL" id="CAB4221385.1"/>
    </source>
</evidence>
<gene>
    <name evidence="1" type="ORF">UFOVP1636_279</name>
</gene>
<name>A0A6J5T126_9CAUD</name>
<protein>
    <submittedName>
        <fullName evidence="1">Uncharacterized protein</fullName>
    </submittedName>
</protein>
<proteinExistence type="predicted"/>
<accession>A0A6J5T126</accession>
<dbReference type="EMBL" id="LR797503">
    <property type="protein sequence ID" value="CAB4221385.1"/>
    <property type="molecule type" value="Genomic_DNA"/>
</dbReference>